<dbReference type="EMBL" id="CAJNDS010000363">
    <property type="protein sequence ID" value="CAE7197841.1"/>
    <property type="molecule type" value="Genomic_DNA"/>
</dbReference>
<accession>A0A812J2Z5</accession>
<comment type="caution">
    <text evidence="1">The sequence shown here is derived from an EMBL/GenBank/DDBJ whole genome shotgun (WGS) entry which is preliminary data.</text>
</comment>
<dbReference type="Proteomes" id="UP000604046">
    <property type="component" value="Unassembled WGS sequence"/>
</dbReference>
<proteinExistence type="predicted"/>
<organism evidence="1 2">
    <name type="scientific">Symbiodinium natans</name>
    <dbReference type="NCBI Taxonomy" id="878477"/>
    <lineage>
        <taxon>Eukaryota</taxon>
        <taxon>Sar</taxon>
        <taxon>Alveolata</taxon>
        <taxon>Dinophyceae</taxon>
        <taxon>Suessiales</taxon>
        <taxon>Symbiodiniaceae</taxon>
        <taxon>Symbiodinium</taxon>
    </lineage>
</organism>
<reference evidence="1" key="1">
    <citation type="submission" date="2021-02" db="EMBL/GenBank/DDBJ databases">
        <authorList>
            <person name="Dougan E. K."/>
            <person name="Rhodes N."/>
            <person name="Thang M."/>
            <person name="Chan C."/>
        </authorList>
    </citation>
    <scope>NUCLEOTIDE SEQUENCE</scope>
</reference>
<protein>
    <submittedName>
        <fullName evidence="1">VPS10 protein</fullName>
    </submittedName>
</protein>
<evidence type="ECO:0000313" key="1">
    <source>
        <dbReference type="EMBL" id="CAE7197841.1"/>
    </source>
</evidence>
<gene>
    <name evidence="1" type="primary">VPS10</name>
    <name evidence="1" type="ORF">SNAT2548_LOCUS5651</name>
</gene>
<sequence>SQSDRMKGVFANYGFSSHGAVQYAGIGVKAPESALDSVGTRFDADFIENDQ</sequence>
<evidence type="ECO:0000313" key="2">
    <source>
        <dbReference type="Proteomes" id="UP000604046"/>
    </source>
</evidence>
<dbReference type="AlphaFoldDB" id="A0A812J2Z5"/>
<feature type="non-terminal residue" evidence="1">
    <location>
        <position position="1"/>
    </location>
</feature>
<feature type="non-terminal residue" evidence="1">
    <location>
        <position position="51"/>
    </location>
</feature>
<keyword evidence="2" id="KW-1185">Reference proteome</keyword>
<name>A0A812J2Z5_9DINO</name>